<keyword evidence="4 5" id="KW-0012">Acyltransferase</keyword>
<evidence type="ECO:0000256" key="2">
    <source>
        <dbReference type="ARBA" id="ARBA00022679"/>
    </source>
</evidence>
<dbReference type="SUPFAM" id="SSF51161">
    <property type="entry name" value="Trimeric LpxA-like enzymes"/>
    <property type="match status" value="1"/>
</dbReference>
<dbReference type="InterPro" id="IPR011004">
    <property type="entry name" value="Trimer_LpxA-like_sf"/>
</dbReference>
<evidence type="ECO:0000313" key="7">
    <source>
        <dbReference type="EMBL" id="MDF9914045.1"/>
    </source>
</evidence>
<evidence type="ECO:0000313" key="8">
    <source>
        <dbReference type="Proteomes" id="UP001152867"/>
    </source>
</evidence>
<evidence type="ECO:0000256" key="3">
    <source>
        <dbReference type="ARBA" id="ARBA00022737"/>
    </source>
</evidence>
<dbReference type="InterPro" id="IPR018357">
    <property type="entry name" value="Hexapep_transf_CS"/>
</dbReference>
<dbReference type="RefSeq" id="WP_178943383.1">
    <property type="nucleotide sequence ID" value="NZ_JAIWJF010000001.1"/>
</dbReference>
<keyword evidence="2 5" id="KW-0808">Transferase</keyword>
<comment type="caution">
    <text evidence="7">The sequence shown here is derived from an EMBL/GenBank/DDBJ whole genome shotgun (WGS) entry which is preliminary data.</text>
</comment>
<dbReference type="Pfam" id="PF12464">
    <property type="entry name" value="Mac"/>
    <property type="match status" value="1"/>
</dbReference>
<evidence type="ECO:0000259" key="6">
    <source>
        <dbReference type="SMART" id="SM01266"/>
    </source>
</evidence>
<dbReference type="EC" id="2.3.1.-" evidence="5"/>
<evidence type="ECO:0000256" key="5">
    <source>
        <dbReference type="RuleBase" id="RU367021"/>
    </source>
</evidence>
<dbReference type="PANTHER" id="PTHR43017:SF1">
    <property type="entry name" value="ACETYLTRANSFERASE YJL218W-RELATED"/>
    <property type="match status" value="1"/>
</dbReference>
<dbReference type="InterPro" id="IPR001451">
    <property type="entry name" value="Hexapep"/>
</dbReference>
<gene>
    <name evidence="7" type="ORF">NNA32_07255</name>
</gene>
<accession>A0ABT6DAF7</accession>
<dbReference type="Gene3D" id="2.160.10.10">
    <property type="entry name" value="Hexapeptide repeat proteins"/>
    <property type="match status" value="1"/>
</dbReference>
<dbReference type="EMBL" id="JANDJP010000008">
    <property type="protein sequence ID" value="MDF9914045.1"/>
    <property type="molecule type" value="Genomic_DNA"/>
</dbReference>
<organism evidence="7 8">
    <name type="scientific">Furfurilactobacillus milii</name>
    <dbReference type="NCBI Taxonomy" id="2888272"/>
    <lineage>
        <taxon>Bacteria</taxon>
        <taxon>Bacillati</taxon>
        <taxon>Bacillota</taxon>
        <taxon>Bacilli</taxon>
        <taxon>Lactobacillales</taxon>
        <taxon>Lactobacillaceae</taxon>
        <taxon>Furfurilactobacillus</taxon>
    </lineage>
</organism>
<reference evidence="7" key="1">
    <citation type="submission" date="2022-06" db="EMBL/GenBank/DDBJ databases">
        <title>Antifungal cultures and metabolites of lactic acid bacteria for use in dairy fermentations.</title>
        <authorList>
            <person name="Zhao Z."/>
            <person name="Gaenzle M."/>
        </authorList>
    </citation>
    <scope>NUCLEOTIDE SEQUENCE</scope>
    <source>
        <strain evidence="7">FUA3126</strain>
    </source>
</reference>
<dbReference type="SMART" id="SM01266">
    <property type="entry name" value="Mac"/>
    <property type="match status" value="1"/>
</dbReference>
<protein>
    <recommendedName>
        <fullName evidence="5">Acetyltransferase</fullName>
        <ecNumber evidence="5">2.3.1.-</ecNumber>
    </recommendedName>
</protein>
<feature type="domain" description="Maltose/galactoside acetyltransferase" evidence="6">
    <location>
        <begin position="5"/>
        <end position="58"/>
    </location>
</feature>
<dbReference type="Pfam" id="PF00132">
    <property type="entry name" value="Hexapep"/>
    <property type="match status" value="1"/>
</dbReference>
<dbReference type="InterPro" id="IPR024688">
    <property type="entry name" value="Mac_dom"/>
</dbReference>
<name>A0ABT6DAF7_9LACO</name>
<sequence>MDTDYEKMLSGRLYNADNDQLVAMRHQTRKMIYQYNNTDPDDDDGRNKMLKTLIDCPSGDAYIEAPMHMDYTQNMHVGRRFYANYNAVFLDVAPINIGDNVMLGPSVDLYTAGHPIAADVRNMGLEYGYSITIGNDVWIGGGVKVCPGVNIGNNVIIAAGAVVVSDVPDNVIVGGTPAKIIREIGAKDEKKWTEEKMNYFDTVQKEPTNV</sequence>
<keyword evidence="8" id="KW-1185">Reference proteome</keyword>
<evidence type="ECO:0000256" key="1">
    <source>
        <dbReference type="ARBA" id="ARBA00007274"/>
    </source>
</evidence>
<evidence type="ECO:0000256" key="4">
    <source>
        <dbReference type="ARBA" id="ARBA00023315"/>
    </source>
</evidence>
<dbReference type="Proteomes" id="UP001152867">
    <property type="component" value="Unassembled WGS sequence"/>
</dbReference>
<comment type="similarity">
    <text evidence="1 5">Belongs to the transferase hexapeptide repeat family.</text>
</comment>
<dbReference type="PANTHER" id="PTHR43017">
    <property type="entry name" value="GALACTOSIDE O-ACETYLTRANSFERASE"/>
    <property type="match status" value="1"/>
</dbReference>
<keyword evidence="3" id="KW-0677">Repeat</keyword>
<dbReference type="CDD" id="cd03357">
    <property type="entry name" value="LbH_MAT_GAT"/>
    <property type="match status" value="1"/>
</dbReference>
<dbReference type="PROSITE" id="PS00101">
    <property type="entry name" value="HEXAPEP_TRANSFERASES"/>
    <property type="match status" value="1"/>
</dbReference>
<dbReference type="InterPro" id="IPR039369">
    <property type="entry name" value="LacA-like"/>
</dbReference>
<proteinExistence type="inferred from homology"/>